<gene>
    <name evidence="2" type="ORF">DSM104440_03251</name>
</gene>
<keyword evidence="1" id="KW-1133">Transmembrane helix</keyword>
<dbReference type="PROSITE" id="PS00409">
    <property type="entry name" value="PROKAR_NTER_METHYL"/>
    <property type="match status" value="1"/>
</dbReference>
<name>A0A6M4HEJ5_9PROT</name>
<dbReference type="Proteomes" id="UP000503096">
    <property type="component" value="Chromosome"/>
</dbReference>
<evidence type="ECO:0000313" key="3">
    <source>
        <dbReference type="Proteomes" id="UP000503096"/>
    </source>
</evidence>
<evidence type="ECO:0000313" key="2">
    <source>
        <dbReference type="EMBL" id="QJR16417.1"/>
    </source>
</evidence>
<dbReference type="GO" id="GO:0043683">
    <property type="term" value="P:type IV pilus assembly"/>
    <property type="evidence" value="ECO:0007669"/>
    <property type="project" value="InterPro"/>
</dbReference>
<dbReference type="Pfam" id="PF16074">
    <property type="entry name" value="PilW"/>
    <property type="match status" value="1"/>
</dbReference>
<keyword evidence="1" id="KW-0812">Transmembrane</keyword>
<organism evidence="2 3">
    <name type="scientific">Usitatibacter palustris</name>
    <dbReference type="NCBI Taxonomy" id="2732487"/>
    <lineage>
        <taxon>Bacteria</taxon>
        <taxon>Pseudomonadati</taxon>
        <taxon>Pseudomonadota</taxon>
        <taxon>Betaproteobacteria</taxon>
        <taxon>Nitrosomonadales</taxon>
        <taxon>Usitatibacteraceae</taxon>
        <taxon>Usitatibacter</taxon>
    </lineage>
</organism>
<evidence type="ECO:0000256" key="1">
    <source>
        <dbReference type="SAM" id="Phobius"/>
    </source>
</evidence>
<proteinExistence type="predicted"/>
<dbReference type="Pfam" id="PF07963">
    <property type="entry name" value="N_methyl"/>
    <property type="match status" value="1"/>
</dbReference>
<keyword evidence="3" id="KW-1185">Reference proteome</keyword>
<protein>
    <recommendedName>
        <fullName evidence="4">Type IV pilus assembly protein PilW</fullName>
    </recommendedName>
</protein>
<dbReference type="InParanoid" id="A0A6M4HEJ5"/>
<dbReference type="InterPro" id="IPR012902">
    <property type="entry name" value="N_methyl_site"/>
</dbReference>
<dbReference type="AlphaFoldDB" id="A0A6M4HEJ5"/>
<feature type="transmembrane region" description="Helical" evidence="1">
    <location>
        <begin position="21"/>
        <end position="40"/>
    </location>
</feature>
<dbReference type="NCBIfam" id="TIGR02532">
    <property type="entry name" value="IV_pilin_GFxxxE"/>
    <property type="match status" value="1"/>
</dbReference>
<reference evidence="2 3" key="1">
    <citation type="submission" date="2020-04" db="EMBL/GenBank/DDBJ databases">
        <title>Usitatibacter rugosus gen. nov., sp. nov. and Usitatibacter palustris sp. nov., novel members of Usitatibacteraceae fam. nov. within the order Nitrosomonadales isolated from soil.</title>
        <authorList>
            <person name="Huber K.J."/>
            <person name="Neumann-Schaal M."/>
            <person name="Geppert A."/>
            <person name="Luckner M."/>
            <person name="Wanner G."/>
            <person name="Overmann J."/>
        </authorList>
    </citation>
    <scope>NUCLEOTIDE SEQUENCE [LARGE SCALE GENOMIC DNA]</scope>
    <source>
        <strain evidence="2 3">Swamp67</strain>
    </source>
</reference>
<sequence length="393" mass="42137">MERIRQTSSIARQRGFTLVELMVGVLVGLLATVVMFQMFAVSEGQKRTTTGAGDAQQNGVFSLFQLERDGRMAGYGINHVTLMGCTTNGYYEPGGVGFNFRMLPVQIANGTGGAPDQITFLYGSSDMYQAPVKFINNPGATGFLQVDNRFGFQKGDLVVLAQESTPCTLAQVRDLPSPAGDLDKILRTTGSYIDASGNSRTTMYNPAGGVPPMTTYTKFIDAAQTGARLYNLGSRPMLQTYRINNNALEVVDGLVPGGAPTVIADGVVQMQAQYGYDGSGDYNIISTGTGAAVSVPEAAMSTTDQWADAMPATATAANWARVIAIRLAVVSRSMTPEKPDSSGTCITTTANPVWVSKGNVAMDIAGSNAQWGCYRYRTFEVIVPLRNMIWWPQ</sequence>
<dbReference type="KEGG" id="upl:DSM104440_03251"/>
<dbReference type="EMBL" id="CP053073">
    <property type="protein sequence ID" value="QJR16417.1"/>
    <property type="molecule type" value="Genomic_DNA"/>
</dbReference>
<keyword evidence="1" id="KW-0472">Membrane</keyword>
<dbReference type="InterPro" id="IPR032092">
    <property type="entry name" value="PilW"/>
</dbReference>
<evidence type="ECO:0008006" key="4">
    <source>
        <dbReference type="Google" id="ProtNLM"/>
    </source>
</evidence>
<accession>A0A6M4HEJ5</accession>